<sequence>MAALPKCAATASSKSQDTTAEGKSVEKKNKLGRTELHNAVCSGDKDSVQQLLKNRASVDATDGSGRTPLHLAASELSEPVKIIELLLEARARTEAEDLSSFTPLNLACNSKCKEAVAVLQSAEGLSKVAEGMTEDQIGTEESPANYTEGTFKELMKDPKTAIQRFTEEIAKKKNPKTLALLYTYRSLARELARKLPPEAGASLLPEDPEAQQDRDMAKTYAAIDTEIEEQIQNVRKWIPIGHIARRDPEAQQQAEGTDFLLSFTNADKAANDMLLDQLSNGNVLFEGSCRRLTWMSSWVTNLMFSWDHVPKH</sequence>
<dbReference type="EMBL" id="CAMXCT030000119">
    <property type="protein sequence ID" value="CAL4761489.1"/>
    <property type="molecule type" value="Genomic_DNA"/>
</dbReference>
<feature type="repeat" description="ANK" evidence="3">
    <location>
        <begin position="31"/>
        <end position="63"/>
    </location>
</feature>
<evidence type="ECO:0000256" key="1">
    <source>
        <dbReference type="ARBA" id="ARBA00022737"/>
    </source>
</evidence>
<accession>A0A9P1BIT1</accession>
<keyword evidence="7" id="KW-1185">Reference proteome</keyword>
<keyword evidence="1" id="KW-0677">Repeat</keyword>
<feature type="repeat" description="ANK" evidence="3">
    <location>
        <begin position="64"/>
        <end position="98"/>
    </location>
</feature>
<evidence type="ECO:0000256" key="4">
    <source>
        <dbReference type="SAM" id="MobiDB-lite"/>
    </source>
</evidence>
<organism evidence="5">
    <name type="scientific">Cladocopium goreaui</name>
    <dbReference type="NCBI Taxonomy" id="2562237"/>
    <lineage>
        <taxon>Eukaryota</taxon>
        <taxon>Sar</taxon>
        <taxon>Alveolata</taxon>
        <taxon>Dinophyceae</taxon>
        <taxon>Suessiales</taxon>
        <taxon>Symbiodiniaceae</taxon>
        <taxon>Cladocopium</taxon>
    </lineage>
</organism>
<comment type="caution">
    <text evidence="5">The sequence shown here is derived from an EMBL/GenBank/DDBJ whole genome shotgun (WGS) entry which is preliminary data.</text>
</comment>
<reference evidence="5" key="1">
    <citation type="submission" date="2022-10" db="EMBL/GenBank/DDBJ databases">
        <authorList>
            <person name="Chen Y."/>
            <person name="Dougan E. K."/>
            <person name="Chan C."/>
            <person name="Rhodes N."/>
            <person name="Thang M."/>
        </authorList>
    </citation>
    <scope>NUCLEOTIDE SEQUENCE</scope>
</reference>
<gene>
    <name evidence="5" type="ORF">C1SCF055_LOCUS2601</name>
</gene>
<evidence type="ECO:0000313" key="6">
    <source>
        <dbReference type="EMBL" id="CAL4761489.1"/>
    </source>
</evidence>
<name>A0A9P1BIT1_9DINO</name>
<evidence type="ECO:0000256" key="2">
    <source>
        <dbReference type="ARBA" id="ARBA00023043"/>
    </source>
</evidence>
<evidence type="ECO:0000256" key="3">
    <source>
        <dbReference type="PROSITE-ProRule" id="PRU00023"/>
    </source>
</evidence>
<dbReference type="AlphaFoldDB" id="A0A9P1BIT1"/>
<dbReference type="EMBL" id="CAMXCT020000119">
    <property type="protein sequence ID" value="CAL1127552.1"/>
    <property type="molecule type" value="Genomic_DNA"/>
</dbReference>
<evidence type="ECO:0000313" key="5">
    <source>
        <dbReference type="EMBL" id="CAI3974177.1"/>
    </source>
</evidence>
<dbReference type="SUPFAM" id="SSF48403">
    <property type="entry name" value="Ankyrin repeat"/>
    <property type="match status" value="1"/>
</dbReference>
<feature type="compositionally biased region" description="Polar residues" evidence="4">
    <location>
        <begin position="10"/>
        <end position="21"/>
    </location>
</feature>
<feature type="region of interest" description="Disordered" evidence="4">
    <location>
        <begin position="1"/>
        <end position="31"/>
    </location>
</feature>
<reference evidence="6 7" key="2">
    <citation type="submission" date="2024-05" db="EMBL/GenBank/DDBJ databases">
        <authorList>
            <person name="Chen Y."/>
            <person name="Shah S."/>
            <person name="Dougan E. K."/>
            <person name="Thang M."/>
            <person name="Chan C."/>
        </authorList>
    </citation>
    <scope>NUCLEOTIDE SEQUENCE [LARGE SCALE GENOMIC DNA]</scope>
</reference>
<proteinExistence type="predicted"/>
<dbReference type="EMBL" id="CAMXCT010000119">
    <property type="protein sequence ID" value="CAI3974177.1"/>
    <property type="molecule type" value="Genomic_DNA"/>
</dbReference>
<dbReference type="SMART" id="SM00248">
    <property type="entry name" value="ANK"/>
    <property type="match status" value="3"/>
</dbReference>
<dbReference type="Proteomes" id="UP001152797">
    <property type="component" value="Unassembled WGS sequence"/>
</dbReference>
<dbReference type="Gene3D" id="1.25.40.20">
    <property type="entry name" value="Ankyrin repeat-containing domain"/>
    <property type="match status" value="1"/>
</dbReference>
<dbReference type="PROSITE" id="PS50088">
    <property type="entry name" value="ANK_REPEAT"/>
    <property type="match status" value="2"/>
</dbReference>
<dbReference type="PANTHER" id="PTHR24197">
    <property type="entry name" value="ANKYRIN REPEAT DOMAIN-CONTAINING PROTEIN 61"/>
    <property type="match status" value="1"/>
</dbReference>
<dbReference type="PROSITE" id="PS50297">
    <property type="entry name" value="ANK_REP_REGION"/>
    <property type="match status" value="2"/>
</dbReference>
<dbReference type="InterPro" id="IPR036770">
    <property type="entry name" value="Ankyrin_rpt-contain_sf"/>
</dbReference>
<evidence type="ECO:0000313" key="7">
    <source>
        <dbReference type="Proteomes" id="UP001152797"/>
    </source>
</evidence>
<dbReference type="InterPro" id="IPR002110">
    <property type="entry name" value="Ankyrin_rpt"/>
</dbReference>
<dbReference type="Pfam" id="PF12796">
    <property type="entry name" value="Ank_2"/>
    <property type="match status" value="1"/>
</dbReference>
<keyword evidence="2 3" id="KW-0040">ANK repeat</keyword>
<protein>
    <submittedName>
        <fullName evidence="6">Ankyrin repeat domain-containing protein 65</fullName>
    </submittedName>
</protein>
<dbReference type="PANTHER" id="PTHR24197:SF48">
    <property type="entry name" value="ANKYRIN REPEAT DOMAIN-CONTAINING PROTEIN 61"/>
    <property type="match status" value="1"/>
</dbReference>
<dbReference type="OrthoDB" id="71307at2759"/>